<dbReference type="PANTHER" id="PTHR10000:SF25">
    <property type="entry name" value="PHOSPHATASE YKRA-RELATED"/>
    <property type="match status" value="1"/>
</dbReference>
<evidence type="ECO:0000313" key="1">
    <source>
        <dbReference type="EMBL" id="RHA19054.1"/>
    </source>
</evidence>
<gene>
    <name evidence="1" type="ORF">DW944_04785</name>
</gene>
<keyword evidence="2" id="KW-1185">Reference proteome</keyword>
<dbReference type="GO" id="GO:0000287">
    <property type="term" value="F:magnesium ion binding"/>
    <property type="evidence" value="ECO:0007669"/>
    <property type="project" value="TreeGrafter"/>
</dbReference>
<dbReference type="Gene3D" id="3.30.1240.10">
    <property type="match status" value="1"/>
</dbReference>
<dbReference type="EMBL" id="QSFD01000004">
    <property type="protein sequence ID" value="RHA19054.1"/>
    <property type="molecule type" value="Genomic_DNA"/>
</dbReference>
<protein>
    <submittedName>
        <fullName evidence="1">Cof-type HAD-IIB family hydrolase</fullName>
    </submittedName>
</protein>
<comment type="caution">
    <text evidence="1">The sequence shown here is derived from an EMBL/GenBank/DDBJ whole genome shotgun (WGS) entry which is preliminary data.</text>
</comment>
<dbReference type="GO" id="GO:0005829">
    <property type="term" value="C:cytosol"/>
    <property type="evidence" value="ECO:0007669"/>
    <property type="project" value="TreeGrafter"/>
</dbReference>
<dbReference type="PANTHER" id="PTHR10000">
    <property type="entry name" value="PHOSPHOSERINE PHOSPHATASE"/>
    <property type="match status" value="1"/>
</dbReference>
<dbReference type="InterPro" id="IPR006379">
    <property type="entry name" value="HAD-SF_hydro_IIB"/>
</dbReference>
<dbReference type="SFLD" id="SFLDS00003">
    <property type="entry name" value="Haloacid_Dehalogenase"/>
    <property type="match status" value="1"/>
</dbReference>
<dbReference type="RefSeq" id="WP_005358625.1">
    <property type="nucleotide sequence ID" value="NZ_CAUBDO010000007.1"/>
</dbReference>
<reference evidence="1 2" key="1">
    <citation type="submission" date="2018-08" db="EMBL/GenBank/DDBJ databases">
        <title>A genome reference for cultivated species of the human gut microbiota.</title>
        <authorList>
            <person name="Zou Y."/>
            <person name="Xue W."/>
            <person name="Luo G."/>
        </authorList>
    </citation>
    <scope>NUCLEOTIDE SEQUENCE [LARGE SCALE GENOMIC DNA]</scope>
    <source>
        <strain evidence="1 2">AM44-11BH</strain>
    </source>
</reference>
<dbReference type="SUPFAM" id="SSF56784">
    <property type="entry name" value="HAD-like"/>
    <property type="match status" value="1"/>
</dbReference>
<dbReference type="InterPro" id="IPR036412">
    <property type="entry name" value="HAD-like_sf"/>
</dbReference>
<dbReference type="Gene3D" id="3.40.50.1000">
    <property type="entry name" value="HAD superfamily/HAD-like"/>
    <property type="match status" value="1"/>
</dbReference>
<evidence type="ECO:0000313" key="2">
    <source>
        <dbReference type="Proteomes" id="UP000284779"/>
    </source>
</evidence>
<sequence>MDTKIVFFDIDGTIYSYEKGIPKDTAKAIELLKANGHIPVICTGRTKCMIYPDFINLGFDNIIAGAGTYCETNGKELYYKKLEDAEARRVIDGFLEYGFFPLAEGKEYIYVGTDTSNLIHANVQYMDVHYEKNPNSIKTVEEKHIEISKVTGGFQNDSDMKAFSEKFKNDYSIINHNNMLLEFIPKGYNKAVGIDRLIKEIGIPKEDTYAFGDSFNDIDMLNYVEYGCLMGNGNQELKNKVEYKTDRFDEGGIYNGLKKFELI</sequence>
<dbReference type="InterPro" id="IPR000150">
    <property type="entry name" value="Cof"/>
</dbReference>
<accession>A0A413R9D0</accession>
<dbReference type="NCBIfam" id="TIGR01484">
    <property type="entry name" value="HAD-SF-IIB"/>
    <property type="match status" value="1"/>
</dbReference>
<dbReference type="InterPro" id="IPR023214">
    <property type="entry name" value="HAD_sf"/>
</dbReference>
<dbReference type="Pfam" id="PF08282">
    <property type="entry name" value="Hydrolase_3"/>
    <property type="match status" value="1"/>
</dbReference>
<proteinExistence type="predicted"/>
<keyword evidence="1" id="KW-0378">Hydrolase</keyword>
<name>A0A413R9D0_9FIRM</name>
<dbReference type="PROSITE" id="PS01229">
    <property type="entry name" value="COF_2"/>
    <property type="match status" value="1"/>
</dbReference>
<organism evidence="1 2">
    <name type="scientific">Eubacterium ventriosum</name>
    <dbReference type="NCBI Taxonomy" id="39496"/>
    <lineage>
        <taxon>Bacteria</taxon>
        <taxon>Bacillati</taxon>
        <taxon>Bacillota</taxon>
        <taxon>Clostridia</taxon>
        <taxon>Eubacteriales</taxon>
        <taxon>Eubacteriaceae</taxon>
        <taxon>Eubacterium</taxon>
    </lineage>
</organism>
<dbReference type="SFLD" id="SFLDG01140">
    <property type="entry name" value="C2.B:_Phosphomannomutase_and_P"/>
    <property type="match status" value="1"/>
</dbReference>
<dbReference type="PROSITE" id="PS01228">
    <property type="entry name" value="COF_1"/>
    <property type="match status" value="1"/>
</dbReference>
<dbReference type="AlphaFoldDB" id="A0A413R9D0"/>
<dbReference type="Proteomes" id="UP000284779">
    <property type="component" value="Unassembled WGS sequence"/>
</dbReference>
<dbReference type="GO" id="GO:0016791">
    <property type="term" value="F:phosphatase activity"/>
    <property type="evidence" value="ECO:0007669"/>
    <property type="project" value="UniProtKB-ARBA"/>
</dbReference>
<dbReference type="NCBIfam" id="TIGR00099">
    <property type="entry name" value="Cof-subfamily"/>
    <property type="match status" value="1"/>
</dbReference>